<dbReference type="RefSeq" id="WP_148618597.1">
    <property type="nucleotide sequence ID" value="NZ_CP042912.1"/>
</dbReference>
<gene>
    <name evidence="2" type="ORF">MFFC18_05260</name>
</gene>
<dbReference type="KEGG" id="mff:MFFC18_05260"/>
<name>A0A5B9P7V0_9BACT</name>
<organism evidence="2 3">
    <name type="scientific">Mariniblastus fucicola</name>
    <dbReference type="NCBI Taxonomy" id="980251"/>
    <lineage>
        <taxon>Bacteria</taxon>
        <taxon>Pseudomonadati</taxon>
        <taxon>Planctomycetota</taxon>
        <taxon>Planctomycetia</taxon>
        <taxon>Pirellulales</taxon>
        <taxon>Pirellulaceae</taxon>
        <taxon>Mariniblastus</taxon>
    </lineage>
</organism>
<evidence type="ECO:0000256" key="1">
    <source>
        <dbReference type="SAM" id="MobiDB-lite"/>
    </source>
</evidence>
<accession>A0A5B9P7V0</accession>
<sequence>MLKHQNHSNPPKFIKPMLLKPIVSGLLFAFLTGSIGCHQSESGIDPQPVSKSDEVHSGTDTSSPAVLSQDKSKDAVPEFEFQELEQLSSPFSKKTVLALNEIVARSLATIEAFDDQRRKADDHSERLKIYERLSIQAHQARSDMSAAGKRLRDSGEAYNEAIFNAMVRFVDDVDEEIRAEIDSSLAEPRDTKG</sequence>
<keyword evidence="3" id="KW-1185">Reference proteome</keyword>
<protein>
    <submittedName>
        <fullName evidence="2">Uncharacterized protein</fullName>
    </submittedName>
</protein>
<reference evidence="2 3" key="1">
    <citation type="submission" date="2019-08" db="EMBL/GenBank/DDBJ databases">
        <title>Deep-cultivation of Planctomycetes and their phenomic and genomic characterization uncovers novel biology.</title>
        <authorList>
            <person name="Wiegand S."/>
            <person name="Jogler M."/>
            <person name="Boedeker C."/>
            <person name="Pinto D."/>
            <person name="Vollmers J."/>
            <person name="Rivas-Marin E."/>
            <person name="Kohn T."/>
            <person name="Peeters S.H."/>
            <person name="Heuer A."/>
            <person name="Rast P."/>
            <person name="Oberbeckmann S."/>
            <person name="Bunk B."/>
            <person name="Jeske O."/>
            <person name="Meyerdierks A."/>
            <person name="Storesund J.E."/>
            <person name="Kallscheuer N."/>
            <person name="Luecker S."/>
            <person name="Lage O.M."/>
            <person name="Pohl T."/>
            <person name="Merkel B.J."/>
            <person name="Hornburger P."/>
            <person name="Mueller R.-W."/>
            <person name="Bruemmer F."/>
            <person name="Labrenz M."/>
            <person name="Spormann A.M."/>
            <person name="Op den Camp H."/>
            <person name="Overmann J."/>
            <person name="Amann R."/>
            <person name="Jetten M.S.M."/>
            <person name="Mascher T."/>
            <person name="Medema M.H."/>
            <person name="Devos D.P."/>
            <person name="Kaster A.-K."/>
            <person name="Ovreas L."/>
            <person name="Rohde M."/>
            <person name="Galperin M.Y."/>
            <person name="Jogler C."/>
        </authorList>
    </citation>
    <scope>NUCLEOTIDE SEQUENCE [LARGE SCALE GENOMIC DNA]</scope>
    <source>
        <strain evidence="2 3">FC18</strain>
    </source>
</reference>
<dbReference type="EMBL" id="CP042912">
    <property type="protein sequence ID" value="QEG20676.1"/>
    <property type="molecule type" value="Genomic_DNA"/>
</dbReference>
<evidence type="ECO:0000313" key="2">
    <source>
        <dbReference type="EMBL" id="QEG20676.1"/>
    </source>
</evidence>
<evidence type="ECO:0000313" key="3">
    <source>
        <dbReference type="Proteomes" id="UP000322214"/>
    </source>
</evidence>
<feature type="region of interest" description="Disordered" evidence="1">
    <location>
        <begin position="41"/>
        <end position="72"/>
    </location>
</feature>
<proteinExistence type="predicted"/>
<dbReference type="OrthoDB" id="10001372at2"/>
<dbReference type="Proteomes" id="UP000322214">
    <property type="component" value="Chromosome"/>
</dbReference>
<dbReference type="AlphaFoldDB" id="A0A5B9P7V0"/>